<evidence type="ECO:0000313" key="3">
    <source>
        <dbReference type="Proteomes" id="UP000239151"/>
    </source>
</evidence>
<reference evidence="2 3" key="1">
    <citation type="submission" date="2017-09" db="EMBL/GenBank/DDBJ databases">
        <title>Reassesment of A. cryaerophilus.</title>
        <authorList>
            <person name="Perez-Cataluna A."/>
            <person name="Collado L."/>
            <person name="Salgado O."/>
            <person name="Lefinanco V."/>
            <person name="Figueras M.J."/>
        </authorList>
    </citation>
    <scope>NUCLEOTIDE SEQUENCE [LARGE SCALE GENOMIC DNA]</scope>
    <source>
        <strain evidence="2 3">LMG 9065</strain>
    </source>
</reference>
<dbReference type="InterPro" id="IPR029044">
    <property type="entry name" value="Nucleotide-diphossugar_trans"/>
</dbReference>
<feature type="domain" description="Glycosyltransferase 2-like" evidence="1">
    <location>
        <begin position="10"/>
        <end position="136"/>
    </location>
</feature>
<protein>
    <recommendedName>
        <fullName evidence="1">Glycosyltransferase 2-like domain-containing protein</fullName>
    </recommendedName>
</protein>
<sequence length="359" mass="42101">MQQNKCPKVTVVTVTYNAEKYLEQTIKSVIEQDYPNIEYIIIDGASTDGTIDIIKQYEEHIDYWISEPDRGIYDAMNKGIDVATAEWINFMNAGDSFASNNILKDIFNKKTFEKDFDVLYGGVKIVDENYNYKEYISAKPMSEIWKGSYCNHQSLFVKTSIMKKNKFNLDYKLAAEKELFIKLYVNKYSYKIFDFPISNFIISDNSFSTKHKIIDSIEMLYILTKYINSEEKILNHNHYKRLVSYTPKFSASYNNNLSIDLNILYDFAKEISKKYNKIAIYGNSKLFKMIKHIFVNNEIKIYDKFNHNESINALNNINKFNFEVVFITVLGREEEIIKDLIDTYKVEKSKIISILSTNQ</sequence>
<dbReference type="Gene3D" id="3.90.550.10">
    <property type="entry name" value="Spore Coat Polysaccharide Biosynthesis Protein SpsA, Chain A"/>
    <property type="match status" value="1"/>
</dbReference>
<evidence type="ECO:0000313" key="2">
    <source>
        <dbReference type="EMBL" id="PRM98273.1"/>
    </source>
</evidence>
<organism evidence="2 3">
    <name type="scientific">Aliarcobacter cryaerophilus</name>
    <dbReference type="NCBI Taxonomy" id="28198"/>
    <lineage>
        <taxon>Bacteria</taxon>
        <taxon>Pseudomonadati</taxon>
        <taxon>Campylobacterota</taxon>
        <taxon>Epsilonproteobacteria</taxon>
        <taxon>Campylobacterales</taxon>
        <taxon>Arcobacteraceae</taxon>
        <taxon>Aliarcobacter</taxon>
    </lineage>
</organism>
<dbReference type="Pfam" id="PF00535">
    <property type="entry name" value="Glycos_transf_2"/>
    <property type="match status" value="1"/>
</dbReference>
<proteinExistence type="predicted"/>
<dbReference type="AlphaFoldDB" id="A0A2S9THI1"/>
<comment type="caution">
    <text evidence="2">The sequence shown here is derived from an EMBL/GenBank/DDBJ whole genome shotgun (WGS) entry which is preliminary data.</text>
</comment>
<dbReference type="Proteomes" id="UP000239151">
    <property type="component" value="Unassembled WGS sequence"/>
</dbReference>
<gene>
    <name evidence="2" type="ORF">CJ670_04080</name>
</gene>
<dbReference type="CDD" id="cd06433">
    <property type="entry name" value="GT_2_WfgS_like"/>
    <property type="match status" value="1"/>
</dbReference>
<name>A0A2S9THI1_9BACT</name>
<dbReference type="EMBL" id="NXGI01000005">
    <property type="protein sequence ID" value="PRM98273.1"/>
    <property type="molecule type" value="Genomic_DNA"/>
</dbReference>
<dbReference type="SUPFAM" id="SSF53448">
    <property type="entry name" value="Nucleotide-diphospho-sugar transferases"/>
    <property type="match status" value="1"/>
</dbReference>
<dbReference type="PANTHER" id="PTHR22916">
    <property type="entry name" value="GLYCOSYLTRANSFERASE"/>
    <property type="match status" value="1"/>
</dbReference>
<dbReference type="GO" id="GO:0016758">
    <property type="term" value="F:hexosyltransferase activity"/>
    <property type="evidence" value="ECO:0007669"/>
    <property type="project" value="UniProtKB-ARBA"/>
</dbReference>
<dbReference type="PANTHER" id="PTHR22916:SF67">
    <property type="entry name" value="COLANIC ACID BIOSYNTHESIS GLYCOSYL TRANSFERASE WCAE-RELATED"/>
    <property type="match status" value="1"/>
</dbReference>
<accession>A0A2S9THI1</accession>
<dbReference type="InterPro" id="IPR001173">
    <property type="entry name" value="Glyco_trans_2-like"/>
</dbReference>
<evidence type="ECO:0000259" key="1">
    <source>
        <dbReference type="Pfam" id="PF00535"/>
    </source>
</evidence>